<dbReference type="eggNOG" id="COG0747">
    <property type="taxonomic scope" value="Bacteria"/>
</dbReference>
<dbReference type="InterPro" id="IPR039424">
    <property type="entry name" value="SBP_5"/>
</dbReference>
<comment type="similarity">
    <text evidence="2">Belongs to the bacterial solute-binding protein 5 family.</text>
</comment>
<reference evidence="7 8" key="1">
    <citation type="journal article" date="2012" name="J. Bacteriol.">
        <title>Genome Sequence of Nitratireductor pacificus Type Strain pht-3B.</title>
        <authorList>
            <person name="Lai Q."/>
            <person name="Li G."/>
            <person name="Shao Z."/>
        </authorList>
    </citation>
    <scope>NUCLEOTIDE SEQUENCE [LARGE SCALE GENOMIC DNA]</scope>
    <source>
        <strain evidence="8">pht-3B</strain>
    </source>
</reference>
<keyword evidence="4 5" id="KW-0732">Signal</keyword>
<dbReference type="GO" id="GO:0030288">
    <property type="term" value="C:outer membrane-bounded periplasmic space"/>
    <property type="evidence" value="ECO:0007669"/>
    <property type="project" value="UniProtKB-ARBA"/>
</dbReference>
<feature type="domain" description="Solute-binding protein family 5" evidence="6">
    <location>
        <begin position="67"/>
        <end position="424"/>
    </location>
</feature>
<feature type="chain" id="PRO_5003861384" evidence="5">
    <location>
        <begin position="24"/>
        <end position="516"/>
    </location>
</feature>
<dbReference type="AlphaFoldDB" id="K2MM60"/>
<comment type="subcellular location">
    <subcellularLocation>
        <location evidence="1">Periplasm</location>
    </subcellularLocation>
</comment>
<dbReference type="Gene3D" id="3.90.76.10">
    <property type="entry name" value="Dipeptide-binding Protein, Domain 1"/>
    <property type="match status" value="1"/>
</dbReference>
<dbReference type="PATRIC" id="fig|391937.3.peg.2670"/>
<dbReference type="OrthoDB" id="9803988at2"/>
<keyword evidence="8" id="KW-1185">Reference proteome</keyword>
<evidence type="ECO:0000256" key="4">
    <source>
        <dbReference type="ARBA" id="ARBA00022729"/>
    </source>
</evidence>
<dbReference type="STRING" id="391937.NA2_13010"/>
<dbReference type="GO" id="GO:0015833">
    <property type="term" value="P:peptide transport"/>
    <property type="evidence" value="ECO:0007669"/>
    <property type="project" value="TreeGrafter"/>
</dbReference>
<evidence type="ECO:0000256" key="2">
    <source>
        <dbReference type="ARBA" id="ARBA00005695"/>
    </source>
</evidence>
<accession>K2MM60</accession>
<evidence type="ECO:0000256" key="5">
    <source>
        <dbReference type="SAM" id="SignalP"/>
    </source>
</evidence>
<gene>
    <name evidence="7" type="ORF">NA2_13010</name>
</gene>
<dbReference type="Pfam" id="PF00496">
    <property type="entry name" value="SBP_bac_5"/>
    <property type="match status" value="1"/>
</dbReference>
<dbReference type="Gene3D" id="3.40.190.10">
    <property type="entry name" value="Periplasmic binding protein-like II"/>
    <property type="match status" value="1"/>
</dbReference>
<dbReference type="GO" id="GO:1904680">
    <property type="term" value="F:peptide transmembrane transporter activity"/>
    <property type="evidence" value="ECO:0007669"/>
    <property type="project" value="TreeGrafter"/>
</dbReference>
<dbReference type="GO" id="GO:0043190">
    <property type="term" value="C:ATP-binding cassette (ABC) transporter complex"/>
    <property type="evidence" value="ECO:0007669"/>
    <property type="project" value="InterPro"/>
</dbReference>
<evidence type="ECO:0000313" key="7">
    <source>
        <dbReference type="EMBL" id="EKF18317.1"/>
    </source>
</evidence>
<dbReference type="PIRSF" id="PIRSF002741">
    <property type="entry name" value="MppA"/>
    <property type="match status" value="1"/>
</dbReference>
<comment type="caution">
    <text evidence="7">The sequence shown here is derived from an EMBL/GenBank/DDBJ whole genome shotgun (WGS) entry which is preliminary data.</text>
</comment>
<dbReference type="PANTHER" id="PTHR30290">
    <property type="entry name" value="PERIPLASMIC BINDING COMPONENT OF ABC TRANSPORTER"/>
    <property type="match status" value="1"/>
</dbReference>
<evidence type="ECO:0000256" key="1">
    <source>
        <dbReference type="ARBA" id="ARBA00004418"/>
    </source>
</evidence>
<evidence type="ECO:0000256" key="3">
    <source>
        <dbReference type="ARBA" id="ARBA00022448"/>
    </source>
</evidence>
<dbReference type="Proteomes" id="UP000006786">
    <property type="component" value="Unassembled WGS sequence"/>
</dbReference>
<evidence type="ECO:0000313" key="8">
    <source>
        <dbReference type="Proteomes" id="UP000006786"/>
    </source>
</evidence>
<proteinExistence type="inferred from homology"/>
<dbReference type="PANTHER" id="PTHR30290:SF9">
    <property type="entry name" value="OLIGOPEPTIDE-BINDING PROTEIN APPA"/>
    <property type="match status" value="1"/>
</dbReference>
<dbReference type="RefSeq" id="WP_008597439.1">
    <property type="nucleotide sequence ID" value="NZ_AMRM01000014.1"/>
</dbReference>
<keyword evidence="3" id="KW-0813">Transport</keyword>
<sequence>MKKTLRYLATAAGLAMLVAPAGAQQVTLAMPGDIRSIDFGVNRDGNTDNVLHHVVEALVAYRDDLSVGPQLAESWDVSEDRRSYTFTVRKGAVFHNGQPVTAADVKWSWERLLADETGFLCQKWFKGGSLGIDIQTIEALDERRVRFTLAEPNGLFLVRMAHKVCLTGIIHPDSVGPDGKLAQLIATGPFTMGRHEAGQFVELNRFTDYVPLDAPKDGYAGSRETFLDSVRFMVIADTAAAKTALLAGDIDILPRLDPNAIAEIEAAEGLGVKTVATPEWQVALIQNTDPLLKDRRIRQAISHAIDIKGLTAGATNGLGQPNPSAIAGASAFFGPFFQEGLGYDPEKAKALLGEAGYDGRAIKLITNGTYPFDNISAIAIQSMLQQVGITTELVVMDWASQYAAYKEGKFQMMVMGFSARTDPTLMFDVVVDSKENRANAIADDPELIETVKKSGVSGDEAERALEFKKAHQLMVQDASVIGLFNPARSVGVNDRVEGYEEWPLESPRLWGVRAGG</sequence>
<dbReference type="Gene3D" id="3.10.105.10">
    <property type="entry name" value="Dipeptide-binding Protein, Domain 3"/>
    <property type="match status" value="1"/>
</dbReference>
<organism evidence="7 8">
    <name type="scientific">Nitratireductor pacificus pht-3B</name>
    <dbReference type="NCBI Taxonomy" id="391937"/>
    <lineage>
        <taxon>Bacteria</taxon>
        <taxon>Pseudomonadati</taxon>
        <taxon>Pseudomonadota</taxon>
        <taxon>Alphaproteobacteria</taxon>
        <taxon>Hyphomicrobiales</taxon>
        <taxon>Phyllobacteriaceae</taxon>
        <taxon>Nitratireductor</taxon>
    </lineage>
</organism>
<feature type="signal peptide" evidence="5">
    <location>
        <begin position="1"/>
        <end position="23"/>
    </location>
</feature>
<dbReference type="InterPro" id="IPR000914">
    <property type="entry name" value="SBP_5_dom"/>
</dbReference>
<protein>
    <submittedName>
        <fullName evidence="7">ABC superfamily ATP binding cassette transporter substrate-binding protein</fullName>
    </submittedName>
</protein>
<evidence type="ECO:0000259" key="6">
    <source>
        <dbReference type="Pfam" id="PF00496"/>
    </source>
</evidence>
<dbReference type="SUPFAM" id="SSF53850">
    <property type="entry name" value="Periplasmic binding protein-like II"/>
    <property type="match status" value="1"/>
</dbReference>
<name>K2MM60_9HYPH</name>
<dbReference type="EMBL" id="AMRM01000014">
    <property type="protein sequence ID" value="EKF18317.1"/>
    <property type="molecule type" value="Genomic_DNA"/>
</dbReference>
<dbReference type="InterPro" id="IPR030678">
    <property type="entry name" value="Peptide/Ni-bd"/>
</dbReference>